<evidence type="ECO:0000313" key="1">
    <source>
        <dbReference type="EMBL" id="JAD16990.1"/>
    </source>
</evidence>
<dbReference type="EMBL" id="GBRH01280905">
    <property type="protein sequence ID" value="JAD16990.1"/>
    <property type="molecule type" value="Transcribed_RNA"/>
</dbReference>
<reference evidence="1" key="2">
    <citation type="journal article" date="2015" name="Data Brief">
        <title>Shoot transcriptome of the giant reed, Arundo donax.</title>
        <authorList>
            <person name="Barrero R.A."/>
            <person name="Guerrero F.D."/>
            <person name="Moolhuijzen P."/>
            <person name="Goolsby J.A."/>
            <person name="Tidwell J."/>
            <person name="Bellgard S.E."/>
            <person name="Bellgard M.I."/>
        </authorList>
    </citation>
    <scope>NUCLEOTIDE SEQUENCE</scope>
    <source>
        <tissue evidence="1">Shoot tissue taken approximately 20 cm above the soil surface</tissue>
    </source>
</reference>
<name>A0A0A9TYJ2_ARUDO</name>
<organism evidence="1">
    <name type="scientific">Arundo donax</name>
    <name type="common">Giant reed</name>
    <name type="synonym">Donax arundinaceus</name>
    <dbReference type="NCBI Taxonomy" id="35708"/>
    <lineage>
        <taxon>Eukaryota</taxon>
        <taxon>Viridiplantae</taxon>
        <taxon>Streptophyta</taxon>
        <taxon>Embryophyta</taxon>
        <taxon>Tracheophyta</taxon>
        <taxon>Spermatophyta</taxon>
        <taxon>Magnoliopsida</taxon>
        <taxon>Liliopsida</taxon>
        <taxon>Poales</taxon>
        <taxon>Poaceae</taxon>
        <taxon>PACMAD clade</taxon>
        <taxon>Arundinoideae</taxon>
        <taxon>Arundineae</taxon>
        <taxon>Arundo</taxon>
    </lineage>
</organism>
<sequence>MCNWINTLAYCTAPVLILYTCIAQHYQLMNVCHCYLP</sequence>
<protein>
    <submittedName>
        <fullName evidence="1">Uncharacterized protein</fullName>
    </submittedName>
</protein>
<reference evidence="1" key="1">
    <citation type="submission" date="2014-09" db="EMBL/GenBank/DDBJ databases">
        <authorList>
            <person name="Magalhaes I.L.F."/>
            <person name="Oliveira U."/>
            <person name="Santos F.R."/>
            <person name="Vidigal T.H.D.A."/>
            <person name="Brescovit A.D."/>
            <person name="Santos A.J."/>
        </authorList>
    </citation>
    <scope>NUCLEOTIDE SEQUENCE</scope>
    <source>
        <tissue evidence="1">Shoot tissue taken approximately 20 cm above the soil surface</tissue>
    </source>
</reference>
<accession>A0A0A9TYJ2</accession>
<proteinExistence type="predicted"/>
<dbReference type="AlphaFoldDB" id="A0A0A9TYJ2"/>